<evidence type="ECO:0000256" key="3">
    <source>
        <dbReference type="ARBA" id="ARBA00022475"/>
    </source>
</evidence>
<evidence type="ECO:0000256" key="7">
    <source>
        <dbReference type="RuleBase" id="RU363032"/>
    </source>
</evidence>
<reference evidence="9" key="1">
    <citation type="submission" date="2020-07" db="EMBL/GenBank/DDBJ databases">
        <title>Vallitalea pronyensis genome.</title>
        <authorList>
            <person name="Postec A."/>
        </authorList>
    </citation>
    <scope>NUCLEOTIDE SEQUENCE</scope>
    <source>
        <strain evidence="9">FatNI3</strain>
    </source>
</reference>
<evidence type="ECO:0000259" key="8">
    <source>
        <dbReference type="PROSITE" id="PS50928"/>
    </source>
</evidence>
<accession>A0A8J8SIH7</accession>
<feature type="transmembrane region" description="Helical" evidence="7">
    <location>
        <begin position="263"/>
        <end position="282"/>
    </location>
</feature>
<protein>
    <submittedName>
        <fullName evidence="9">Sugar ABC transporter permease</fullName>
    </submittedName>
</protein>
<sequence length="293" mass="33571">MNSFFKNKKAFLIFTVPLLLIYTTVIVYPVLQTFVMSFFKWDGLNIPEYIGLENFKKVFESKDLKVSFYNGLKYSAFIAIYQIGIASIIANILNSKRLRFRKFFRTAYFIPVVLSITVVSQLWIAIYHAEFGLLNKVFESLGIDYQQSWLFENNTAIYAVAFVDAWKGMGYHLILIYAGLRAIPETYFEAAQVDGANAWKKFTKVTLPMMSETYKICLTLTLTWGFRAFEAIYIMTKGGPGNASYTMPLMVYKGIFSLNNNGFAASTAVILLLQCVVVMFVVEKIFHRKSFEV</sequence>
<evidence type="ECO:0000313" key="10">
    <source>
        <dbReference type="Proteomes" id="UP000683246"/>
    </source>
</evidence>
<evidence type="ECO:0000256" key="6">
    <source>
        <dbReference type="ARBA" id="ARBA00023136"/>
    </source>
</evidence>
<dbReference type="InterPro" id="IPR035906">
    <property type="entry name" value="MetI-like_sf"/>
</dbReference>
<dbReference type="CDD" id="cd06261">
    <property type="entry name" value="TM_PBP2"/>
    <property type="match status" value="1"/>
</dbReference>
<proteinExistence type="inferred from homology"/>
<keyword evidence="3" id="KW-1003">Cell membrane</keyword>
<evidence type="ECO:0000256" key="2">
    <source>
        <dbReference type="ARBA" id="ARBA00022448"/>
    </source>
</evidence>
<comment type="similarity">
    <text evidence="7">Belongs to the binding-protein-dependent transport system permease family.</text>
</comment>
<evidence type="ECO:0000313" key="9">
    <source>
        <dbReference type="EMBL" id="QUI24611.1"/>
    </source>
</evidence>
<dbReference type="InterPro" id="IPR000515">
    <property type="entry name" value="MetI-like"/>
</dbReference>
<dbReference type="RefSeq" id="WP_212695302.1">
    <property type="nucleotide sequence ID" value="NZ_CP058649.1"/>
</dbReference>
<keyword evidence="2 7" id="KW-0813">Transport</keyword>
<feature type="transmembrane region" description="Helical" evidence="7">
    <location>
        <begin position="12"/>
        <end position="31"/>
    </location>
</feature>
<keyword evidence="10" id="KW-1185">Reference proteome</keyword>
<dbReference type="GO" id="GO:0005886">
    <property type="term" value="C:plasma membrane"/>
    <property type="evidence" value="ECO:0007669"/>
    <property type="project" value="UniProtKB-SubCell"/>
</dbReference>
<dbReference type="Gene3D" id="1.10.3720.10">
    <property type="entry name" value="MetI-like"/>
    <property type="match status" value="1"/>
</dbReference>
<evidence type="ECO:0000256" key="5">
    <source>
        <dbReference type="ARBA" id="ARBA00022989"/>
    </source>
</evidence>
<dbReference type="PANTHER" id="PTHR30193:SF37">
    <property type="entry name" value="INNER MEMBRANE ABC TRANSPORTER PERMEASE PROTEIN YCJO"/>
    <property type="match status" value="1"/>
</dbReference>
<comment type="subcellular location">
    <subcellularLocation>
        <location evidence="1 7">Cell membrane</location>
        <topology evidence="1 7">Multi-pass membrane protein</topology>
    </subcellularLocation>
</comment>
<feature type="transmembrane region" description="Helical" evidence="7">
    <location>
        <begin position="106"/>
        <end position="126"/>
    </location>
</feature>
<keyword evidence="4 7" id="KW-0812">Transmembrane</keyword>
<keyword evidence="5 7" id="KW-1133">Transmembrane helix</keyword>
<dbReference type="AlphaFoldDB" id="A0A8J8SIH7"/>
<evidence type="ECO:0000256" key="4">
    <source>
        <dbReference type="ARBA" id="ARBA00022692"/>
    </source>
</evidence>
<feature type="transmembrane region" description="Helical" evidence="7">
    <location>
        <begin position="74"/>
        <end position="94"/>
    </location>
</feature>
<dbReference type="InterPro" id="IPR051393">
    <property type="entry name" value="ABC_transporter_permease"/>
</dbReference>
<feature type="domain" description="ABC transmembrane type-1" evidence="8">
    <location>
        <begin position="68"/>
        <end position="282"/>
    </location>
</feature>
<evidence type="ECO:0000256" key="1">
    <source>
        <dbReference type="ARBA" id="ARBA00004651"/>
    </source>
</evidence>
<dbReference type="PROSITE" id="PS50928">
    <property type="entry name" value="ABC_TM1"/>
    <property type="match status" value="1"/>
</dbReference>
<dbReference type="SUPFAM" id="SSF161098">
    <property type="entry name" value="MetI-like"/>
    <property type="match status" value="1"/>
</dbReference>
<name>A0A8J8SIH7_9FIRM</name>
<keyword evidence="6 7" id="KW-0472">Membrane</keyword>
<gene>
    <name evidence="9" type="ORF">HZI73_20895</name>
</gene>
<dbReference type="EMBL" id="CP058649">
    <property type="protein sequence ID" value="QUI24611.1"/>
    <property type="molecule type" value="Genomic_DNA"/>
</dbReference>
<organism evidence="9 10">
    <name type="scientific">Vallitalea pronyensis</name>
    <dbReference type="NCBI Taxonomy" id="1348613"/>
    <lineage>
        <taxon>Bacteria</taxon>
        <taxon>Bacillati</taxon>
        <taxon>Bacillota</taxon>
        <taxon>Clostridia</taxon>
        <taxon>Lachnospirales</taxon>
        <taxon>Vallitaleaceae</taxon>
        <taxon>Vallitalea</taxon>
    </lineage>
</organism>
<dbReference type="GO" id="GO:0055085">
    <property type="term" value="P:transmembrane transport"/>
    <property type="evidence" value="ECO:0007669"/>
    <property type="project" value="InterPro"/>
</dbReference>
<dbReference type="PANTHER" id="PTHR30193">
    <property type="entry name" value="ABC TRANSPORTER PERMEASE PROTEIN"/>
    <property type="match status" value="1"/>
</dbReference>
<dbReference type="Pfam" id="PF00528">
    <property type="entry name" value="BPD_transp_1"/>
    <property type="match status" value="1"/>
</dbReference>
<dbReference type="Proteomes" id="UP000683246">
    <property type="component" value="Chromosome"/>
</dbReference>
<dbReference type="KEGG" id="vpy:HZI73_20895"/>